<gene>
    <name evidence="2" type="ORF">N657DRAFT_651619</name>
</gene>
<reference evidence="2" key="1">
    <citation type="journal article" date="2023" name="Mol. Phylogenet. Evol.">
        <title>Genome-scale phylogeny and comparative genomics of the fungal order Sordariales.</title>
        <authorList>
            <person name="Hensen N."/>
            <person name="Bonometti L."/>
            <person name="Westerberg I."/>
            <person name="Brannstrom I.O."/>
            <person name="Guillou S."/>
            <person name="Cros-Aarteil S."/>
            <person name="Calhoun S."/>
            <person name="Haridas S."/>
            <person name="Kuo A."/>
            <person name="Mondo S."/>
            <person name="Pangilinan J."/>
            <person name="Riley R."/>
            <person name="LaButti K."/>
            <person name="Andreopoulos B."/>
            <person name="Lipzen A."/>
            <person name="Chen C."/>
            <person name="Yan M."/>
            <person name="Daum C."/>
            <person name="Ng V."/>
            <person name="Clum A."/>
            <person name="Steindorff A."/>
            <person name="Ohm R.A."/>
            <person name="Martin F."/>
            <person name="Silar P."/>
            <person name="Natvig D.O."/>
            <person name="Lalanne C."/>
            <person name="Gautier V."/>
            <person name="Ament-Velasquez S.L."/>
            <person name="Kruys A."/>
            <person name="Hutchinson M.I."/>
            <person name="Powell A.J."/>
            <person name="Barry K."/>
            <person name="Miller A.N."/>
            <person name="Grigoriev I.V."/>
            <person name="Debuchy R."/>
            <person name="Gladieux P."/>
            <person name="Hiltunen Thoren M."/>
            <person name="Johannesson H."/>
        </authorList>
    </citation>
    <scope>NUCLEOTIDE SEQUENCE</scope>
    <source>
        <strain evidence="2">CBS 731.68</strain>
    </source>
</reference>
<organism evidence="2 3">
    <name type="scientific">Parathielavia appendiculata</name>
    <dbReference type="NCBI Taxonomy" id="2587402"/>
    <lineage>
        <taxon>Eukaryota</taxon>
        <taxon>Fungi</taxon>
        <taxon>Dikarya</taxon>
        <taxon>Ascomycota</taxon>
        <taxon>Pezizomycotina</taxon>
        <taxon>Sordariomycetes</taxon>
        <taxon>Sordariomycetidae</taxon>
        <taxon>Sordariales</taxon>
        <taxon>Chaetomiaceae</taxon>
        <taxon>Parathielavia</taxon>
    </lineage>
</organism>
<accession>A0AAN6YZ72</accession>
<dbReference type="GeneID" id="87830966"/>
<keyword evidence="1" id="KW-0812">Transmembrane</keyword>
<protein>
    <submittedName>
        <fullName evidence="2">Uncharacterized protein</fullName>
    </submittedName>
</protein>
<feature type="transmembrane region" description="Helical" evidence="1">
    <location>
        <begin position="45"/>
        <end position="67"/>
    </location>
</feature>
<comment type="caution">
    <text evidence="2">The sequence shown here is derived from an EMBL/GenBank/DDBJ whole genome shotgun (WGS) entry which is preliminary data.</text>
</comment>
<evidence type="ECO:0000313" key="2">
    <source>
        <dbReference type="EMBL" id="KAK4118119.1"/>
    </source>
</evidence>
<reference evidence="2" key="2">
    <citation type="submission" date="2023-05" db="EMBL/GenBank/DDBJ databases">
        <authorList>
            <consortium name="Lawrence Berkeley National Laboratory"/>
            <person name="Steindorff A."/>
            <person name="Hensen N."/>
            <person name="Bonometti L."/>
            <person name="Westerberg I."/>
            <person name="Brannstrom I.O."/>
            <person name="Guillou S."/>
            <person name="Cros-Aarteil S."/>
            <person name="Calhoun S."/>
            <person name="Haridas S."/>
            <person name="Kuo A."/>
            <person name="Mondo S."/>
            <person name="Pangilinan J."/>
            <person name="Riley R."/>
            <person name="Labutti K."/>
            <person name="Andreopoulos B."/>
            <person name="Lipzen A."/>
            <person name="Chen C."/>
            <person name="Yanf M."/>
            <person name="Daum C."/>
            <person name="Ng V."/>
            <person name="Clum A."/>
            <person name="Ohm R."/>
            <person name="Martin F."/>
            <person name="Silar P."/>
            <person name="Natvig D."/>
            <person name="Lalanne C."/>
            <person name="Gautier V."/>
            <person name="Ament-Velasquez S.L."/>
            <person name="Kruys A."/>
            <person name="Hutchinson M.I."/>
            <person name="Powell A.J."/>
            <person name="Barry K."/>
            <person name="Miller A.N."/>
            <person name="Grigoriev I.V."/>
            <person name="Debuchy R."/>
            <person name="Gladieux P."/>
            <person name="Thoren M.H."/>
            <person name="Johannesson H."/>
        </authorList>
    </citation>
    <scope>NUCLEOTIDE SEQUENCE</scope>
    <source>
        <strain evidence="2">CBS 731.68</strain>
    </source>
</reference>
<dbReference type="EMBL" id="MU853283">
    <property type="protein sequence ID" value="KAK4118119.1"/>
    <property type="molecule type" value="Genomic_DNA"/>
</dbReference>
<evidence type="ECO:0000256" key="1">
    <source>
        <dbReference type="SAM" id="Phobius"/>
    </source>
</evidence>
<keyword evidence="3" id="KW-1185">Reference proteome</keyword>
<evidence type="ECO:0000313" key="3">
    <source>
        <dbReference type="Proteomes" id="UP001302602"/>
    </source>
</evidence>
<dbReference type="Proteomes" id="UP001302602">
    <property type="component" value="Unassembled WGS sequence"/>
</dbReference>
<proteinExistence type="predicted"/>
<dbReference type="AlphaFoldDB" id="A0AAN6YZ72"/>
<feature type="transmembrane region" description="Helical" evidence="1">
    <location>
        <begin position="6"/>
        <end position="24"/>
    </location>
</feature>
<sequence>MACLGVGTVGLVLNIALFALLLILDPNRITLTEGEQYWRKQTATLFGCLLNLLLAGAGVGLAIALGIRARDVGAMRLISPLIWASIQVYVEFPSSFPVQLSRKHWHACCCEVGNLNTNRLTRPICRALAVSTAIFDAVKNYREGLDLLD</sequence>
<dbReference type="RefSeq" id="XP_062641892.1">
    <property type="nucleotide sequence ID" value="XM_062794197.1"/>
</dbReference>
<keyword evidence="1" id="KW-1133">Transmembrane helix</keyword>
<name>A0AAN6YZ72_9PEZI</name>
<keyword evidence="1" id="KW-0472">Membrane</keyword>